<evidence type="ECO:0000313" key="1">
    <source>
        <dbReference type="EMBL" id="APU67436.1"/>
    </source>
</evidence>
<dbReference type="RefSeq" id="WP_083643308.1">
    <property type="nucleotide sequence ID" value="NZ_AMRU01000003.1"/>
</dbReference>
<evidence type="ECO:0000313" key="2">
    <source>
        <dbReference type="Proteomes" id="UP000186230"/>
    </source>
</evidence>
<dbReference type="AlphaFoldDB" id="A0A1L7I1F5"/>
<reference evidence="1 2" key="1">
    <citation type="submission" date="2016-07" db="EMBL/GenBank/DDBJ databases">
        <title>Multi-omics approach to identify versatile polysaccharide utilization systems of a marine flavobacterium Gramella flava.</title>
        <authorList>
            <person name="Tang K."/>
        </authorList>
    </citation>
    <scope>NUCLEOTIDE SEQUENCE [LARGE SCALE GENOMIC DNA]</scope>
    <source>
        <strain evidence="1 2">JLT2011</strain>
    </source>
</reference>
<dbReference type="Pfam" id="PF02643">
    <property type="entry name" value="DUF192"/>
    <property type="match status" value="1"/>
</dbReference>
<proteinExistence type="predicted"/>
<dbReference type="EMBL" id="CP016359">
    <property type="protein sequence ID" value="APU67436.1"/>
    <property type="molecule type" value="Genomic_DNA"/>
</dbReference>
<gene>
    <name evidence="1" type="ORF">GRFL_0712</name>
</gene>
<dbReference type="InterPro" id="IPR038695">
    <property type="entry name" value="Saro_0823-like_sf"/>
</dbReference>
<dbReference type="PANTHER" id="PTHR37953">
    <property type="entry name" value="UPF0127 PROTEIN MJ1496"/>
    <property type="match status" value="1"/>
</dbReference>
<dbReference type="Gene3D" id="2.60.120.1140">
    <property type="entry name" value="Protein of unknown function DUF192"/>
    <property type="match status" value="1"/>
</dbReference>
<dbReference type="PANTHER" id="PTHR37953:SF1">
    <property type="entry name" value="UPF0127 PROTEIN MJ1496"/>
    <property type="match status" value="1"/>
</dbReference>
<protein>
    <submittedName>
        <fullName evidence="1">Uncharacterized protein</fullName>
    </submittedName>
</protein>
<dbReference type="InterPro" id="IPR003795">
    <property type="entry name" value="DUF192"/>
</dbReference>
<dbReference type="STRING" id="1229726.GRFL_0712"/>
<dbReference type="KEGG" id="gfl:GRFL_0712"/>
<keyword evidence="2" id="KW-1185">Reference proteome</keyword>
<accession>A0A1L7I1F5</accession>
<name>A0A1L7I1F5_9FLAO</name>
<dbReference type="Proteomes" id="UP000186230">
    <property type="component" value="Chromosome"/>
</dbReference>
<sequence length="164" mass="18876">MIRKSLSVLALTFLIGMNSCENTDKDSHTVTTEPITFSEEGSLYLIRKEGDTLPKLAIEFAETDYEHQTGLMYRKSMEKLQGMLFVYEDSRPRNFYMKNTYIPLDILYFGEDSTLASIQKDAKPLDETSLPSEGPAQFILEINAGLSEEWKLDQGDRIYFYKNE</sequence>
<organism evidence="1 2">
    <name type="scientific">Christiangramia flava JLT2011</name>
    <dbReference type="NCBI Taxonomy" id="1229726"/>
    <lineage>
        <taxon>Bacteria</taxon>
        <taxon>Pseudomonadati</taxon>
        <taxon>Bacteroidota</taxon>
        <taxon>Flavobacteriia</taxon>
        <taxon>Flavobacteriales</taxon>
        <taxon>Flavobacteriaceae</taxon>
        <taxon>Christiangramia</taxon>
    </lineage>
</organism>
<dbReference type="OrthoDB" id="5526466at2"/>